<feature type="region of interest" description="Disordered" evidence="2">
    <location>
        <begin position="463"/>
        <end position="483"/>
    </location>
</feature>
<dbReference type="AlphaFoldDB" id="A0A197JZZ8"/>
<dbReference type="OrthoDB" id="5946976at2759"/>
<reference evidence="4 5" key="1">
    <citation type="submission" date="2016-05" db="EMBL/GenBank/DDBJ databases">
        <title>Genome sequencing reveals origins of a unique bacterial endosymbiosis in the earliest lineages of terrestrial Fungi.</title>
        <authorList>
            <consortium name="DOE Joint Genome Institute"/>
            <person name="Uehling J."/>
            <person name="Gryganskyi A."/>
            <person name="Hameed K."/>
            <person name="Tschaplinski T."/>
            <person name="Misztal P."/>
            <person name="Wu S."/>
            <person name="Desiro A."/>
            <person name="Vande Pol N."/>
            <person name="Du Z.-Y."/>
            <person name="Zienkiewicz A."/>
            <person name="Zienkiewicz K."/>
            <person name="Morin E."/>
            <person name="Tisserant E."/>
            <person name="Splivallo R."/>
            <person name="Hainaut M."/>
            <person name="Henrissat B."/>
            <person name="Ohm R."/>
            <person name="Kuo A."/>
            <person name="Yan J."/>
            <person name="Lipzen A."/>
            <person name="Nolan M."/>
            <person name="Labutti K."/>
            <person name="Barry K."/>
            <person name="Goldstein A."/>
            <person name="Labbe J."/>
            <person name="Schadt C."/>
            <person name="Tuskan G."/>
            <person name="Grigoriev I."/>
            <person name="Martin F."/>
            <person name="Vilgalys R."/>
            <person name="Bonito G."/>
        </authorList>
    </citation>
    <scope>NUCLEOTIDE SEQUENCE [LARGE SCALE GENOMIC DNA]</scope>
    <source>
        <strain evidence="4 5">AG-77</strain>
    </source>
</reference>
<proteinExistence type="inferred from homology"/>
<evidence type="ECO:0000313" key="5">
    <source>
        <dbReference type="Proteomes" id="UP000078512"/>
    </source>
</evidence>
<dbReference type="InterPro" id="IPR012338">
    <property type="entry name" value="Beta-lactam/transpept-like"/>
</dbReference>
<organism evidence="4 5">
    <name type="scientific">Linnemannia elongata AG-77</name>
    <dbReference type="NCBI Taxonomy" id="1314771"/>
    <lineage>
        <taxon>Eukaryota</taxon>
        <taxon>Fungi</taxon>
        <taxon>Fungi incertae sedis</taxon>
        <taxon>Mucoromycota</taxon>
        <taxon>Mortierellomycotina</taxon>
        <taxon>Mortierellomycetes</taxon>
        <taxon>Mortierellales</taxon>
        <taxon>Mortierellaceae</taxon>
        <taxon>Linnemannia</taxon>
    </lineage>
</organism>
<gene>
    <name evidence="4" type="ORF">K457DRAFT_155089</name>
</gene>
<dbReference type="SUPFAM" id="SSF56601">
    <property type="entry name" value="beta-lactamase/transpeptidase-like"/>
    <property type="match status" value="1"/>
</dbReference>
<keyword evidence="5" id="KW-1185">Reference proteome</keyword>
<dbReference type="InterPro" id="IPR001466">
    <property type="entry name" value="Beta-lactam-related"/>
</dbReference>
<dbReference type="Proteomes" id="UP000078512">
    <property type="component" value="Unassembled WGS sequence"/>
</dbReference>
<dbReference type="Gene3D" id="3.40.710.10">
    <property type="entry name" value="DD-peptidase/beta-lactamase superfamily"/>
    <property type="match status" value="1"/>
</dbReference>
<evidence type="ECO:0000256" key="2">
    <source>
        <dbReference type="SAM" id="MobiDB-lite"/>
    </source>
</evidence>
<evidence type="ECO:0000256" key="1">
    <source>
        <dbReference type="ARBA" id="ARBA00038215"/>
    </source>
</evidence>
<evidence type="ECO:0000313" key="4">
    <source>
        <dbReference type="EMBL" id="OAQ30021.1"/>
    </source>
</evidence>
<feature type="domain" description="Beta-lactamase-related" evidence="3">
    <location>
        <begin position="23"/>
        <end position="355"/>
    </location>
</feature>
<dbReference type="PANTHER" id="PTHR46825">
    <property type="entry name" value="D-ALANYL-D-ALANINE-CARBOXYPEPTIDASE/ENDOPEPTIDASE AMPH"/>
    <property type="match status" value="1"/>
</dbReference>
<dbReference type="EMBL" id="KV442037">
    <property type="protein sequence ID" value="OAQ30021.1"/>
    <property type="molecule type" value="Genomic_DNA"/>
</dbReference>
<sequence>MCIVSMSKVMMTPKVPYLETCSNIKRIMQRCGIPGMSIAVLHKNQLVFAEGFGKRNQIDPYTIETLQPIASLTKTFTAAAIGELVAEGKVDWDTTPISTYLPEFQLKDPVLTSQITFADLLSQYSGLPNNILTWHKSTKPRKELIKDLRYYDDVPSQLGANFNVNDVMYAVAGEAAAHVAGATSYEQLVLDKVIHPIGLTNTGFSQYKMRQLSQNYALAHMAYSFDAAQRGENRIFPLNEKPYMALAAAVDVYSNVLDLVRWGKVIMDLGAVDGKQVLNRMSVEETLKPRTFEWNDRPNFRWVEFDPIFSNGFGWMQDTYCGQRYITAYGADMGYGSDVTFFPDHDLVIAMLANTCTFGHICSFLPFSIATPMLNLPDVKVVKDEDGDDSWIKGGAIPLAKEAYAGVEMIGEGIFLPIAVADRNPLMFAGDLKAYVGVYSHPFWGEFEITLGDKEEEQVVMVEEDSGDPSSTTVTKEEEEKESEDQVLRFRYNEYTSILEHYDQNMFIATFDDVLFKMRALMSFLPDTETLQQGLSDSNEFPRENLQIQDLVGALGISNALFSKTKVLKTS</sequence>
<dbReference type="PANTHER" id="PTHR46825:SF15">
    <property type="entry name" value="BETA-LACTAMASE-RELATED DOMAIN-CONTAINING PROTEIN"/>
    <property type="match status" value="1"/>
</dbReference>
<dbReference type="Pfam" id="PF00144">
    <property type="entry name" value="Beta-lactamase"/>
    <property type="match status" value="1"/>
</dbReference>
<protein>
    <submittedName>
        <fullName evidence="4">Beta-lactamase/transpeptidase-like protein</fullName>
    </submittedName>
</protein>
<comment type="similarity">
    <text evidence="1">Belongs to the peptidase S12 family.</text>
</comment>
<evidence type="ECO:0000259" key="3">
    <source>
        <dbReference type="Pfam" id="PF00144"/>
    </source>
</evidence>
<dbReference type="STRING" id="1314771.A0A197JZZ8"/>
<name>A0A197JZZ8_9FUNG</name>
<dbReference type="InterPro" id="IPR050491">
    <property type="entry name" value="AmpC-like"/>
</dbReference>
<accession>A0A197JZZ8</accession>